<evidence type="ECO:0000256" key="1">
    <source>
        <dbReference type="SAM" id="MobiDB-lite"/>
    </source>
</evidence>
<dbReference type="EMBL" id="JADGJH010001638">
    <property type="protein sequence ID" value="KAJ3111363.1"/>
    <property type="molecule type" value="Genomic_DNA"/>
</dbReference>
<accession>A0AAD5SXS4</accession>
<feature type="region of interest" description="Disordered" evidence="1">
    <location>
        <begin position="93"/>
        <end position="132"/>
    </location>
</feature>
<comment type="caution">
    <text evidence="2">The sequence shown here is derived from an EMBL/GenBank/DDBJ whole genome shotgun (WGS) entry which is preliminary data.</text>
</comment>
<reference evidence="2" key="1">
    <citation type="submission" date="2020-05" db="EMBL/GenBank/DDBJ databases">
        <title>Phylogenomic resolution of chytrid fungi.</title>
        <authorList>
            <person name="Stajich J.E."/>
            <person name="Amses K."/>
            <person name="Simmons R."/>
            <person name="Seto K."/>
            <person name="Myers J."/>
            <person name="Bonds A."/>
            <person name="Quandt C.A."/>
            <person name="Barry K."/>
            <person name="Liu P."/>
            <person name="Grigoriev I."/>
            <person name="Longcore J.E."/>
            <person name="James T.Y."/>
        </authorList>
    </citation>
    <scope>NUCLEOTIDE SEQUENCE</scope>
    <source>
        <strain evidence="2">JEL0513</strain>
    </source>
</reference>
<feature type="compositionally biased region" description="Polar residues" evidence="1">
    <location>
        <begin position="121"/>
        <end position="131"/>
    </location>
</feature>
<proteinExistence type="predicted"/>
<protein>
    <submittedName>
        <fullName evidence="2">Uncharacterized protein</fullName>
    </submittedName>
</protein>
<name>A0AAD5SXS4_9FUNG</name>
<keyword evidence="3" id="KW-1185">Reference proteome</keyword>
<evidence type="ECO:0000313" key="3">
    <source>
        <dbReference type="Proteomes" id="UP001211907"/>
    </source>
</evidence>
<feature type="region of interest" description="Disordered" evidence="1">
    <location>
        <begin position="56"/>
        <end position="76"/>
    </location>
</feature>
<evidence type="ECO:0000313" key="2">
    <source>
        <dbReference type="EMBL" id="KAJ3111363.1"/>
    </source>
</evidence>
<sequence>MSSPDDRCETQQSTYSRTLRNHFAELPPHSFLGAGGVVLVSGGEFGETKIQTEDKTTTTSIVHNGGNFSPPRLPFGSQSINLEDASLFQTFGPPTSRTTRQHQQSKPHPILSLVPPRSCDPESQVTTNHAPPTNFHPFVSSYLHSPEDMYIAPVKRHSPNTFESLKFGLY</sequence>
<organism evidence="2 3">
    <name type="scientific">Physocladia obscura</name>
    <dbReference type="NCBI Taxonomy" id="109957"/>
    <lineage>
        <taxon>Eukaryota</taxon>
        <taxon>Fungi</taxon>
        <taxon>Fungi incertae sedis</taxon>
        <taxon>Chytridiomycota</taxon>
        <taxon>Chytridiomycota incertae sedis</taxon>
        <taxon>Chytridiomycetes</taxon>
        <taxon>Chytridiales</taxon>
        <taxon>Chytriomycetaceae</taxon>
        <taxon>Physocladia</taxon>
    </lineage>
</organism>
<gene>
    <name evidence="2" type="ORF">HK100_002710</name>
</gene>
<dbReference type="AlphaFoldDB" id="A0AAD5SXS4"/>
<dbReference type="Proteomes" id="UP001211907">
    <property type="component" value="Unassembled WGS sequence"/>
</dbReference>